<evidence type="ECO:0000256" key="7">
    <source>
        <dbReference type="ARBA" id="ARBA00022946"/>
    </source>
</evidence>
<dbReference type="InterPro" id="IPR024319">
    <property type="entry name" value="ATPase_expression_mit"/>
</dbReference>
<evidence type="ECO:0000256" key="4">
    <source>
        <dbReference type="ARBA" id="ARBA00011657"/>
    </source>
</evidence>
<feature type="coiled-coil region" evidence="9">
    <location>
        <begin position="508"/>
        <end position="539"/>
    </location>
</feature>
<organism evidence="10 11">
    <name type="scientific">Lachancea fermentati</name>
    <name type="common">Zygosaccharomyces fermentati</name>
    <dbReference type="NCBI Taxonomy" id="4955"/>
    <lineage>
        <taxon>Eukaryota</taxon>
        <taxon>Fungi</taxon>
        <taxon>Dikarya</taxon>
        <taxon>Ascomycota</taxon>
        <taxon>Saccharomycotina</taxon>
        <taxon>Saccharomycetes</taxon>
        <taxon>Saccharomycetales</taxon>
        <taxon>Saccharomycetaceae</taxon>
        <taxon>Lachancea</taxon>
    </lineage>
</organism>
<evidence type="ECO:0000256" key="1">
    <source>
        <dbReference type="ARBA" id="ARBA00002412"/>
    </source>
</evidence>
<dbReference type="AlphaFoldDB" id="A0A1G4MHL8"/>
<reference evidence="10 11" key="1">
    <citation type="submission" date="2016-03" db="EMBL/GenBank/DDBJ databases">
        <authorList>
            <person name="Devillers H."/>
        </authorList>
    </citation>
    <scope>NUCLEOTIDE SEQUENCE [LARGE SCALE GENOMIC DNA]</scope>
    <source>
        <strain evidence="10">CBS 6772</strain>
    </source>
</reference>
<dbReference type="Pfam" id="PF12921">
    <property type="entry name" value="ATP13"/>
    <property type="match status" value="1"/>
</dbReference>
<evidence type="ECO:0000256" key="8">
    <source>
        <dbReference type="ARBA" id="ARBA00023128"/>
    </source>
</evidence>
<comment type="similarity">
    <text evidence="3">Belongs to the AEP2 family.</text>
</comment>
<evidence type="ECO:0000256" key="3">
    <source>
        <dbReference type="ARBA" id="ARBA00009790"/>
    </source>
</evidence>
<evidence type="ECO:0000256" key="2">
    <source>
        <dbReference type="ARBA" id="ARBA00004173"/>
    </source>
</evidence>
<evidence type="ECO:0000256" key="5">
    <source>
        <dbReference type="ARBA" id="ARBA00019258"/>
    </source>
</evidence>
<dbReference type="Proteomes" id="UP000190831">
    <property type="component" value="Chromosome G"/>
</dbReference>
<dbReference type="EMBL" id="LT598486">
    <property type="protein sequence ID" value="SCW03286.1"/>
    <property type="molecule type" value="Genomic_DNA"/>
</dbReference>
<protein>
    <recommendedName>
        <fullName evidence="5">ATPase expression protein 2, mitochondrial</fullName>
    </recommendedName>
</protein>
<dbReference type="OMA" id="LQLRCGA"/>
<dbReference type="GO" id="GO:0006417">
    <property type="term" value="P:regulation of translation"/>
    <property type="evidence" value="ECO:0007669"/>
    <property type="project" value="UniProtKB-KW"/>
</dbReference>
<comment type="subunit">
    <text evidence="4">Binds to the 5'UTR of the OLI1 mRNA.</text>
</comment>
<keyword evidence="8" id="KW-0496">Mitochondrion</keyword>
<dbReference type="GO" id="GO:0005739">
    <property type="term" value="C:mitochondrion"/>
    <property type="evidence" value="ECO:0007669"/>
    <property type="project" value="UniProtKB-SubCell"/>
</dbReference>
<evidence type="ECO:0000256" key="6">
    <source>
        <dbReference type="ARBA" id="ARBA00022845"/>
    </source>
</evidence>
<comment type="subcellular location">
    <subcellularLocation>
        <location evidence="2">Mitochondrion</location>
    </subcellularLocation>
</comment>
<accession>A0A1G4MHL8</accession>
<name>A0A1G4MHL8_LACFM</name>
<gene>
    <name evidence="10" type="ORF">LAFE_0G07096G</name>
</gene>
<proteinExistence type="inferred from homology"/>
<keyword evidence="9" id="KW-0175">Coiled coil</keyword>
<dbReference type="OrthoDB" id="4062665at2759"/>
<sequence length="547" mass="63628">MLAKKRGAYGLVLKGFQSTLSIGRTSASISYPVSNEVSRDVNLTADPPLSSRNDLSGRLSDRYESYLPKLYQKSERKYISELSNATAIQKRLATKEHLKFLIEFVLRCKTDSAYIVETFPKEFSVGDYSAFINGLISDKDALNQLDNLFPGICGPDIMFHLFEVYRTFLVNVHLNPLHLHDLNRFIEYFINSAQLSKAQEILQLILDRNEGELPCDIATAIHFLELRCGALIGNWRFTPANSKLSKKLGSRSQHFKAANSYKAFDQKVIAKLVKSLNNSNSLWAQKRNCELDSSLLYALTYMGQLNLLKEHIEGTWMLSSTTSANEIPANLYPTSDLMIAILSCYASKRQFSTALELLDKFIVTFPALELNTLFWRRLFQWSTMLWNKKSDPNATVSRDCWKVFIDWHIQKGKKIPYDSGLLGERYYVLRNTNDYMGAMDAFKRCLGQLYVKQNTMPGELRIIEKFQKLILKKMASLGYYNKPLQFIQEWTLDEKNTLYMKEYFYLHRRRYKERVEKHKKRLDRQLQQKQRAYDEDDEDDMIIGRLW</sequence>
<keyword evidence="11" id="KW-1185">Reference proteome</keyword>
<keyword evidence="6" id="KW-0810">Translation regulation</keyword>
<evidence type="ECO:0000313" key="11">
    <source>
        <dbReference type="Proteomes" id="UP000190831"/>
    </source>
</evidence>
<evidence type="ECO:0000256" key="9">
    <source>
        <dbReference type="SAM" id="Coils"/>
    </source>
</evidence>
<keyword evidence="7" id="KW-0809">Transit peptide</keyword>
<evidence type="ECO:0000313" key="10">
    <source>
        <dbReference type="EMBL" id="SCW03286.1"/>
    </source>
</evidence>
<comment type="function">
    <text evidence="1">Required for translation of the mitochondrial OLI1 transcript coding for the mitochondrial ATP synthase subunit 9.</text>
</comment>